<dbReference type="EMBL" id="BGZK01000226">
    <property type="protein sequence ID" value="GBP29949.1"/>
    <property type="molecule type" value="Genomic_DNA"/>
</dbReference>
<organism evidence="1 2">
    <name type="scientific">Eumeta variegata</name>
    <name type="common">Bagworm moth</name>
    <name type="synonym">Eumeta japonica</name>
    <dbReference type="NCBI Taxonomy" id="151549"/>
    <lineage>
        <taxon>Eukaryota</taxon>
        <taxon>Metazoa</taxon>
        <taxon>Ecdysozoa</taxon>
        <taxon>Arthropoda</taxon>
        <taxon>Hexapoda</taxon>
        <taxon>Insecta</taxon>
        <taxon>Pterygota</taxon>
        <taxon>Neoptera</taxon>
        <taxon>Endopterygota</taxon>
        <taxon>Lepidoptera</taxon>
        <taxon>Glossata</taxon>
        <taxon>Ditrysia</taxon>
        <taxon>Tineoidea</taxon>
        <taxon>Psychidae</taxon>
        <taxon>Oiketicinae</taxon>
        <taxon>Eumeta</taxon>
    </lineage>
</organism>
<evidence type="ECO:0000313" key="1">
    <source>
        <dbReference type="EMBL" id="GBP29949.1"/>
    </source>
</evidence>
<name>A0A4C1UUH5_EUMVA</name>
<sequence length="107" mass="12866">MFRDKSLWLSVMDFRTLGYDMAVHVSRFKRIQMKNECRFNAIDIRFVRSVCGVPSRDTYSDNDVRERCGLKEEEVIEIEKMRVEAVRHQKWMDENRPDERNTQSECA</sequence>
<protein>
    <submittedName>
        <fullName evidence="1">Uncharacterized protein</fullName>
    </submittedName>
</protein>
<accession>A0A4C1UUH5</accession>
<dbReference type="OrthoDB" id="425681at2759"/>
<gene>
    <name evidence="1" type="ORF">EVAR_18429_1</name>
</gene>
<dbReference type="AlphaFoldDB" id="A0A4C1UUH5"/>
<proteinExistence type="predicted"/>
<keyword evidence="2" id="KW-1185">Reference proteome</keyword>
<reference evidence="1 2" key="1">
    <citation type="journal article" date="2019" name="Commun. Biol.">
        <title>The bagworm genome reveals a unique fibroin gene that provides high tensile strength.</title>
        <authorList>
            <person name="Kono N."/>
            <person name="Nakamura H."/>
            <person name="Ohtoshi R."/>
            <person name="Tomita M."/>
            <person name="Numata K."/>
            <person name="Arakawa K."/>
        </authorList>
    </citation>
    <scope>NUCLEOTIDE SEQUENCE [LARGE SCALE GENOMIC DNA]</scope>
</reference>
<evidence type="ECO:0000313" key="2">
    <source>
        <dbReference type="Proteomes" id="UP000299102"/>
    </source>
</evidence>
<comment type="caution">
    <text evidence="1">The sequence shown here is derived from an EMBL/GenBank/DDBJ whole genome shotgun (WGS) entry which is preliminary data.</text>
</comment>
<dbReference type="Proteomes" id="UP000299102">
    <property type="component" value="Unassembled WGS sequence"/>
</dbReference>